<evidence type="ECO:0000256" key="1">
    <source>
        <dbReference type="ARBA" id="ARBA00093462"/>
    </source>
</evidence>
<proteinExistence type="inferred from homology"/>
<dbReference type="NCBIfam" id="TIGR01446">
    <property type="entry name" value="DnaD_dom"/>
    <property type="match status" value="1"/>
</dbReference>
<dbReference type="InterPro" id="IPR006343">
    <property type="entry name" value="DnaB/C_C"/>
</dbReference>
<dbReference type="Proteomes" id="UP000190206">
    <property type="component" value="Unassembled WGS sequence"/>
</dbReference>
<protein>
    <recommendedName>
        <fullName evidence="3">DnaB/C C-terminal domain-containing protein</fullName>
    </recommendedName>
</protein>
<reference evidence="4 5" key="1">
    <citation type="submission" date="2016-12" db="EMBL/GenBank/DDBJ databases">
        <title>Clostridium tepidum sp. nov., a close relative of Clostridium sporogenes and Clostridium botulinum Group I.</title>
        <authorList>
            <person name="Dobritsa A.P."/>
            <person name="Kutumbaka K."/>
            <person name="Werner K."/>
            <person name="Samadpour M."/>
        </authorList>
    </citation>
    <scope>NUCLEOTIDE SEQUENCE [LARGE SCALE GENOMIC DNA]</scope>
    <source>
        <strain evidence="4 5">PE</strain>
    </source>
</reference>
<evidence type="ECO:0000313" key="5">
    <source>
        <dbReference type="Proteomes" id="UP000190206"/>
    </source>
</evidence>
<dbReference type="PANTHER" id="PTHR37293">
    <property type="entry name" value="PHAGE REPLICATION PROTEIN-RELATED"/>
    <property type="match status" value="1"/>
</dbReference>
<dbReference type="SUPFAM" id="SSF158499">
    <property type="entry name" value="DnaD domain-like"/>
    <property type="match status" value="1"/>
</dbReference>
<feature type="region of interest" description="Disordered" evidence="2">
    <location>
        <begin position="230"/>
        <end position="271"/>
    </location>
</feature>
<comment type="similarity">
    <text evidence="1">Belongs to the DnaB/DnaD family.</text>
</comment>
<evidence type="ECO:0000256" key="2">
    <source>
        <dbReference type="SAM" id="MobiDB-lite"/>
    </source>
</evidence>
<feature type="domain" description="DnaB/C C-terminal" evidence="3">
    <location>
        <begin position="166"/>
        <end position="223"/>
    </location>
</feature>
<evidence type="ECO:0000259" key="3">
    <source>
        <dbReference type="Pfam" id="PF07261"/>
    </source>
</evidence>
<dbReference type="PANTHER" id="PTHR37293:SF9">
    <property type="entry name" value="PHI ETA ORF 22-LIKE PROTEIN"/>
    <property type="match status" value="1"/>
</dbReference>
<feature type="compositionally biased region" description="Basic and acidic residues" evidence="2">
    <location>
        <begin position="230"/>
        <end position="249"/>
    </location>
</feature>
<comment type="caution">
    <text evidence="4">The sequence shown here is derived from an EMBL/GenBank/DDBJ whole genome shotgun (WGS) entry which is preliminary data.</text>
</comment>
<name>A0ABX3L2P3_9CLOT</name>
<evidence type="ECO:0000313" key="4">
    <source>
        <dbReference type="EMBL" id="OOO61984.1"/>
    </source>
</evidence>
<dbReference type="EMBL" id="MRAD01000008">
    <property type="protein sequence ID" value="OOO61984.1"/>
    <property type="molecule type" value="Genomic_DNA"/>
</dbReference>
<dbReference type="InterPro" id="IPR053162">
    <property type="entry name" value="DnaD"/>
</dbReference>
<dbReference type="Pfam" id="PF07261">
    <property type="entry name" value="DnaB_2"/>
    <property type="match status" value="1"/>
</dbReference>
<sequence length="271" mass="31005">MAVFRVIKDKENPYVMLNKYFVYDGRLSLKAKGLMSYFLSRPDNWKFYSSEIEKNCKDGEKAIRTAIKELENNGYIERLLKRDSNGKLIGGYDYTIFEIPQNIKSDETTCTKEEPKRQNAYSAKCLSGETPIRRNGGLLNNDIKLNNDINSSSNSNKGNIEVFKHFEKCNFGLLSPMLMEKIAVDIEIYSKEWVMKAAEISDEAGVHRYDYVKSILERWKASGGIKEKREVKGDANRRNYKKNTGESKSKWGGYKAPTPKLKGETDTTGLI</sequence>
<dbReference type="RefSeq" id="WP_078024453.1">
    <property type="nucleotide sequence ID" value="NZ_JADPGM010000007.1"/>
</dbReference>
<gene>
    <name evidence="4" type="ORF">BS637_09270</name>
</gene>
<organism evidence="4 5">
    <name type="scientific">Clostridium tepidum</name>
    <dbReference type="NCBI Taxonomy" id="1962263"/>
    <lineage>
        <taxon>Bacteria</taxon>
        <taxon>Bacillati</taxon>
        <taxon>Bacillota</taxon>
        <taxon>Clostridia</taxon>
        <taxon>Eubacteriales</taxon>
        <taxon>Clostridiaceae</taxon>
        <taxon>Clostridium</taxon>
    </lineage>
</organism>
<dbReference type="Gene3D" id="1.10.10.630">
    <property type="entry name" value="DnaD domain-like"/>
    <property type="match status" value="1"/>
</dbReference>
<keyword evidence="5" id="KW-1185">Reference proteome</keyword>
<accession>A0ABX3L2P3</accession>
<dbReference type="InterPro" id="IPR034829">
    <property type="entry name" value="DnaD-like_sf"/>
</dbReference>